<keyword evidence="3" id="KW-0732">Signal</keyword>
<organism evidence="9 10">
    <name type="scientific">Chryseobacterium shigense</name>
    <dbReference type="NCBI Taxonomy" id="297244"/>
    <lineage>
        <taxon>Bacteria</taxon>
        <taxon>Pseudomonadati</taxon>
        <taxon>Bacteroidota</taxon>
        <taxon>Flavobacteriia</taxon>
        <taxon>Flavobacteriales</taxon>
        <taxon>Weeksellaceae</taxon>
        <taxon>Chryseobacterium group</taxon>
        <taxon>Chryseobacterium</taxon>
    </lineage>
</organism>
<dbReference type="PROSITE" id="PS51257">
    <property type="entry name" value="PROKAR_LIPOPROTEIN"/>
    <property type="match status" value="1"/>
</dbReference>
<evidence type="ECO:0000256" key="6">
    <source>
        <dbReference type="PROSITE-ProRule" id="PRU00339"/>
    </source>
</evidence>
<sequence length="447" mass="50816">MKNILLNIFALWALCSIIGCSDFLEEKSDSRLATPVTLEDNQALMDRTFNTVLSNSISGQISADEIYITDADYGNLIYEFEKRLYTWQPNEVSSSDENDWGSCYRRINVCNTVLYNIEHYQIAGAENLKGQALALRAAIYLEAAQIYCLVYNESTANTDLGLPLRLDPDINIPSKRSSLKETYSQIISDLKEAAMLLPNTQIALIRPSKATTLGYLSRTYLFMGDYQNALEYGKQTLSINDNLIDFNTLNPSDSYPIKSMNTEILLHSSMVYSQFLSSSMAKIPQSLYNIYDNNDLRKSIYFRFNTAQQILFKGNYSGGATRMTSLATDEVYLNVAESYARLNDMQLAMQTLNELLKTRWKTGTYIPMTANSQSETLNIILKERRKELLFRGLRWSDLKRYNRDGAGISLQRTVNGTTYILPPNDLRYAIAIPEDIIKMTGMPQNPR</sequence>
<dbReference type="GO" id="GO:0009279">
    <property type="term" value="C:cell outer membrane"/>
    <property type="evidence" value="ECO:0007669"/>
    <property type="project" value="UniProtKB-SubCell"/>
</dbReference>
<evidence type="ECO:0000259" key="8">
    <source>
        <dbReference type="Pfam" id="PF14322"/>
    </source>
</evidence>
<evidence type="ECO:0000256" key="1">
    <source>
        <dbReference type="ARBA" id="ARBA00004442"/>
    </source>
</evidence>
<dbReference type="InterPro" id="IPR011990">
    <property type="entry name" value="TPR-like_helical_dom_sf"/>
</dbReference>
<keyword evidence="10" id="KW-1185">Reference proteome</keyword>
<keyword evidence="5" id="KW-0998">Cell outer membrane</keyword>
<proteinExistence type="inferred from homology"/>
<dbReference type="InterPro" id="IPR033985">
    <property type="entry name" value="SusD-like_N"/>
</dbReference>
<dbReference type="InterPro" id="IPR019734">
    <property type="entry name" value="TPR_rpt"/>
</dbReference>
<dbReference type="InterPro" id="IPR012944">
    <property type="entry name" value="SusD_RagB_dom"/>
</dbReference>
<dbReference type="RefSeq" id="WP_084176119.1">
    <property type="nucleotide sequence ID" value="NZ_FTNY01000010.1"/>
</dbReference>
<dbReference type="Proteomes" id="UP000186373">
    <property type="component" value="Unassembled WGS sequence"/>
</dbReference>
<dbReference type="Gene3D" id="1.25.40.390">
    <property type="match status" value="1"/>
</dbReference>
<name>A0A1N7KFE2_9FLAO</name>
<evidence type="ECO:0000313" key="10">
    <source>
        <dbReference type="Proteomes" id="UP000186373"/>
    </source>
</evidence>
<keyword evidence="4" id="KW-0472">Membrane</keyword>
<evidence type="ECO:0000256" key="5">
    <source>
        <dbReference type="ARBA" id="ARBA00023237"/>
    </source>
</evidence>
<accession>A0A1N7KFE2</accession>
<dbReference type="PROSITE" id="PS50005">
    <property type="entry name" value="TPR"/>
    <property type="match status" value="1"/>
</dbReference>
<comment type="similarity">
    <text evidence="2">Belongs to the SusD family.</text>
</comment>
<gene>
    <name evidence="9" type="ORF">SAMN05421639_11016</name>
</gene>
<dbReference type="AlphaFoldDB" id="A0A1N7KFE2"/>
<dbReference type="EMBL" id="FTNY01000010">
    <property type="protein sequence ID" value="SIS60239.1"/>
    <property type="molecule type" value="Genomic_DNA"/>
</dbReference>
<evidence type="ECO:0000256" key="3">
    <source>
        <dbReference type="ARBA" id="ARBA00022729"/>
    </source>
</evidence>
<protein>
    <submittedName>
        <fullName evidence="9">SusD family protein</fullName>
    </submittedName>
</protein>
<reference evidence="10" key="1">
    <citation type="submission" date="2017-01" db="EMBL/GenBank/DDBJ databases">
        <authorList>
            <person name="Varghese N."/>
            <person name="Submissions S."/>
        </authorList>
    </citation>
    <scope>NUCLEOTIDE SEQUENCE [LARGE SCALE GENOMIC DNA]</scope>
    <source>
        <strain evidence="10">DSM 17126</strain>
    </source>
</reference>
<dbReference type="OrthoDB" id="653598at2"/>
<dbReference type="SUPFAM" id="SSF48452">
    <property type="entry name" value="TPR-like"/>
    <property type="match status" value="1"/>
</dbReference>
<evidence type="ECO:0000256" key="2">
    <source>
        <dbReference type="ARBA" id="ARBA00006275"/>
    </source>
</evidence>
<feature type="domain" description="SusD-like N-terminal" evidence="8">
    <location>
        <begin position="22"/>
        <end position="221"/>
    </location>
</feature>
<dbReference type="Pfam" id="PF14322">
    <property type="entry name" value="SusD-like_3"/>
    <property type="match status" value="1"/>
</dbReference>
<evidence type="ECO:0000256" key="4">
    <source>
        <dbReference type="ARBA" id="ARBA00023136"/>
    </source>
</evidence>
<evidence type="ECO:0000313" key="9">
    <source>
        <dbReference type="EMBL" id="SIS60239.1"/>
    </source>
</evidence>
<feature type="domain" description="RagB/SusD" evidence="7">
    <location>
        <begin position="330"/>
        <end position="404"/>
    </location>
</feature>
<comment type="subcellular location">
    <subcellularLocation>
        <location evidence="1">Cell outer membrane</location>
    </subcellularLocation>
</comment>
<evidence type="ECO:0000259" key="7">
    <source>
        <dbReference type="Pfam" id="PF07980"/>
    </source>
</evidence>
<feature type="repeat" description="TPR" evidence="6">
    <location>
        <begin position="210"/>
        <end position="243"/>
    </location>
</feature>
<keyword evidence="6" id="KW-0802">TPR repeat</keyword>
<dbReference type="Pfam" id="PF07980">
    <property type="entry name" value="SusD_RagB"/>
    <property type="match status" value="1"/>
</dbReference>